<dbReference type="CDD" id="cd03035">
    <property type="entry name" value="ArsC_Yffb"/>
    <property type="match status" value="1"/>
</dbReference>
<protein>
    <submittedName>
        <fullName evidence="2">ArsC family reductase</fullName>
    </submittedName>
</protein>
<dbReference type="InterPro" id="IPR006504">
    <property type="entry name" value="Tscrpt_reg_Spx/MgsR"/>
</dbReference>
<comment type="caution">
    <text evidence="2">The sequence shown here is derived from an EMBL/GenBank/DDBJ whole genome shotgun (WGS) entry which is preliminary data.</text>
</comment>
<dbReference type="PANTHER" id="PTHR30041:SF8">
    <property type="entry name" value="PROTEIN YFFB"/>
    <property type="match status" value="1"/>
</dbReference>
<sequence>MHLPASPTIHGIPNCDTMKKARAWLEARGVAHAFHDYRRDGLPPGLLEGWVARLGWEVLLNRAGTTFRKLPETAREGLDEARAIELMRAHPALIKRPVLVAGDRLLVGFKPETYAAAFG</sequence>
<dbReference type="InterPro" id="IPR006660">
    <property type="entry name" value="Arsenate_reductase-like"/>
</dbReference>
<evidence type="ECO:0000256" key="1">
    <source>
        <dbReference type="PROSITE-ProRule" id="PRU01282"/>
    </source>
</evidence>
<gene>
    <name evidence="2" type="ORF">JJQ90_17945</name>
</gene>
<dbReference type="EMBL" id="JAERQM010000005">
    <property type="protein sequence ID" value="MBU8545613.1"/>
    <property type="molecule type" value="Genomic_DNA"/>
</dbReference>
<dbReference type="Proteomes" id="UP000689967">
    <property type="component" value="Unassembled WGS sequence"/>
</dbReference>
<reference evidence="2 3" key="1">
    <citation type="submission" date="2021-01" db="EMBL/GenBank/DDBJ databases">
        <title>Roseomonas sp. nov, a bacterium isolated from an oil production mixture in Yumen Oilfield.</title>
        <authorList>
            <person name="Wu D."/>
        </authorList>
    </citation>
    <scope>NUCLEOTIDE SEQUENCE [LARGE SCALE GENOMIC DNA]</scope>
    <source>
        <strain evidence="2 3">ROY-5-3</strain>
    </source>
</reference>
<dbReference type="Pfam" id="PF03960">
    <property type="entry name" value="ArsC"/>
    <property type="match status" value="1"/>
</dbReference>
<dbReference type="RefSeq" id="WP_216877618.1">
    <property type="nucleotide sequence ID" value="NZ_JAERQM010000005.1"/>
</dbReference>
<dbReference type="PROSITE" id="PS51353">
    <property type="entry name" value="ARSC"/>
    <property type="match status" value="1"/>
</dbReference>
<evidence type="ECO:0000313" key="3">
    <source>
        <dbReference type="Proteomes" id="UP000689967"/>
    </source>
</evidence>
<comment type="similarity">
    <text evidence="1">Belongs to the ArsC family.</text>
</comment>
<organism evidence="2 3">
    <name type="scientific">Falsiroseomonas oleicola</name>
    <dbReference type="NCBI Taxonomy" id="2801474"/>
    <lineage>
        <taxon>Bacteria</taxon>
        <taxon>Pseudomonadati</taxon>
        <taxon>Pseudomonadota</taxon>
        <taxon>Alphaproteobacteria</taxon>
        <taxon>Acetobacterales</taxon>
        <taxon>Roseomonadaceae</taxon>
        <taxon>Falsiroseomonas</taxon>
    </lineage>
</organism>
<proteinExistence type="inferred from homology"/>
<accession>A0ABS6HAB5</accession>
<keyword evidence="3" id="KW-1185">Reference proteome</keyword>
<dbReference type="PANTHER" id="PTHR30041">
    <property type="entry name" value="ARSENATE REDUCTASE"/>
    <property type="match status" value="1"/>
</dbReference>
<name>A0ABS6HAB5_9PROT</name>
<evidence type="ECO:0000313" key="2">
    <source>
        <dbReference type="EMBL" id="MBU8545613.1"/>
    </source>
</evidence>
<dbReference type="NCBIfam" id="TIGR01617">
    <property type="entry name" value="arsC_related"/>
    <property type="match status" value="1"/>
</dbReference>
<dbReference type="NCBIfam" id="NF008107">
    <property type="entry name" value="PRK10853.1"/>
    <property type="match status" value="1"/>
</dbReference>